<dbReference type="SUPFAM" id="SSF56219">
    <property type="entry name" value="DNase I-like"/>
    <property type="match status" value="1"/>
</dbReference>
<evidence type="ECO:0000313" key="4">
    <source>
        <dbReference type="EMBL" id="MEL1243982.1"/>
    </source>
</evidence>
<feature type="chain" id="PRO_5046946152" evidence="2">
    <location>
        <begin position="24"/>
        <end position="558"/>
    </location>
</feature>
<accession>A0ABU9HWT2</accession>
<dbReference type="RefSeq" id="WP_341696294.1">
    <property type="nucleotide sequence ID" value="NZ_JBBYHR010000003.1"/>
</dbReference>
<evidence type="ECO:0000256" key="1">
    <source>
        <dbReference type="ARBA" id="ARBA00022729"/>
    </source>
</evidence>
<feature type="domain" description="Secretion system C-terminal sorting" evidence="3">
    <location>
        <begin position="492"/>
        <end position="556"/>
    </location>
</feature>
<evidence type="ECO:0000259" key="3">
    <source>
        <dbReference type="Pfam" id="PF18962"/>
    </source>
</evidence>
<proteinExistence type="predicted"/>
<dbReference type="NCBIfam" id="TIGR04183">
    <property type="entry name" value="Por_Secre_tail"/>
    <property type="match status" value="1"/>
</dbReference>
<dbReference type="InterPro" id="IPR026444">
    <property type="entry name" value="Secre_tail"/>
</dbReference>
<dbReference type="NCBIfam" id="NF038128">
    <property type="entry name" value="choice_anch_J"/>
    <property type="match status" value="1"/>
</dbReference>
<reference evidence="4 5" key="1">
    <citation type="submission" date="2024-04" db="EMBL/GenBank/DDBJ databases">
        <title>Flavobacterium sp. DGU11 16S ribosomal RNA gene Genome sequencing and assembly.</title>
        <authorList>
            <person name="Park S."/>
        </authorList>
    </citation>
    <scope>NUCLEOTIDE SEQUENCE [LARGE SCALE GENOMIC DNA]</scope>
    <source>
        <strain evidence="4 5">DGU11</strain>
    </source>
</reference>
<feature type="signal peptide" evidence="2">
    <location>
        <begin position="1"/>
        <end position="23"/>
    </location>
</feature>
<dbReference type="EMBL" id="JBBYHR010000003">
    <property type="protein sequence ID" value="MEL1243982.1"/>
    <property type="molecule type" value="Genomic_DNA"/>
</dbReference>
<evidence type="ECO:0000256" key="2">
    <source>
        <dbReference type="SAM" id="SignalP"/>
    </source>
</evidence>
<sequence>MQKLNKLIVVLAIVCFGLTRVHAQTTILDQTLLTQQSFNTFTAVSVTGAQTWNFSAQYGAVCSGYSGGQSFENEDWLISSPMNLLQANNAQLTFSHTRGPGALVNAGLNQEWYEAFATANYTGNPATTQWVNLGLNQSIANAWDYISSGGLVIPAAAKSANSRIAFRYKSSSAQSATWEIKNVTVTGEDPNTAVFKITNWNTEWLGCTLFGPADETQQINNVAAAMIAMDSDIYCIQEVINTSSQPSIATLVSILGNEWGGAIAPSNTGDCNQRQGIIYKKSKVQLVNSSELSNGNGSQGNTYSYNWTNGRFPTLYNVKLVAGSTLIPVSLVNIHAKAEDNNDGGESYIRRKGGAEGLKGILDGSAYNTKNVIVIGDFNDYLIGTSSNSCSCSISPFKNFTDDTTNYNGITKDIIDTNTNWGTHRIIENIIISNELAGNYVANSAAQEVSVPQAISNYYNTTSDHLPVSARFQFSVLDDPDHGEYIENSWTIYPNPVKNELNVAIRGTIEDTNAEIYDLTGRVIMHEKLNNATLNVSALPAGIYILKMGSSNAKFVKE</sequence>
<dbReference type="Proteomes" id="UP001464555">
    <property type="component" value="Unassembled WGS sequence"/>
</dbReference>
<comment type="caution">
    <text evidence="4">The sequence shown here is derived from an EMBL/GenBank/DDBJ whole genome shotgun (WGS) entry which is preliminary data.</text>
</comment>
<dbReference type="InterPro" id="IPR036691">
    <property type="entry name" value="Endo/exonu/phosph_ase_sf"/>
</dbReference>
<keyword evidence="1 2" id="KW-0732">Signal</keyword>
<evidence type="ECO:0000313" key="5">
    <source>
        <dbReference type="Proteomes" id="UP001464555"/>
    </source>
</evidence>
<dbReference type="Pfam" id="PF18962">
    <property type="entry name" value="Por_Secre_tail"/>
    <property type="match status" value="1"/>
</dbReference>
<dbReference type="Gene3D" id="3.60.10.10">
    <property type="entry name" value="Endonuclease/exonuclease/phosphatase"/>
    <property type="match status" value="1"/>
</dbReference>
<keyword evidence="5" id="KW-1185">Reference proteome</keyword>
<protein>
    <submittedName>
        <fullName evidence="4">T9SS type A sorting domain-containing protein</fullName>
    </submittedName>
</protein>
<name>A0ABU9HWT2_9FLAO</name>
<organism evidence="4 5">
    <name type="scientific">Flavobacterium arundinis</name>
    <dbReference type="NCBI Taxonomy" id="3139143"/>
    <lineage>
        <taxon>Bacteria</taxon>
        <taxon>Pseudomonadati</taxon>
        <taxon>Bacteroidota</taxon>
        <taxon>Flavobacteriia</taxon>
        <taxon>Flavobacteriales</taxon>
        <taxon>Flavobacteriaceae</taxon>
        <taxon>Flavobacterium</taxon>
    </lineage>
</organism>
<gene>
    <name evidence="4" type="ORF">AAEO56_06890</name>
</gene>